<dbReference type="PANTHER" id="PTHR30158">
    <property type="entry name" value="ACRA/E-RELATED COMPONENT OF DRUG EFFLUX TRANSPORTER"/>
    <property type="match status" value="1"/>
</dbReference>
<evidence type="ECO:0000313" key="9">
    <source>
        <dbReference type="Proteomes" id="UP000218899"/>
    </source>
</evidence>
<reference evidence="8 9" key="1">
    <citation type="submission" date="2015-08" db="EMBL/GenBank/DDBJ databases">
        <title>Complete genome sequence of Sulfurifustis variabilis.</title>
        <authorList>
            <person name="Miura A."/>
            <person name="Kojima H."/>
            <person name="Fukui M."/>
        </authorList>
    </citation>
    <scope>NUCLEOTIDE SEQUENCE [LARGE SCALE GENOMIC DNA]</scope>
    <source>
        <strain evidence="9">skN76</strain>
    </source>
</reference>
<dbReference type="Proteomes" id="UP000218899">
    <property type="component" value="Chromosome"/>
</dbReference>
<evidence type="ECO:0000259" key="4">
    <source>
        <dbReference type="Pfam" id="PF25876"/>
    </source>
</evidence>
<evidence type="ECO:0000259" key="6">
    <source>
        <dbReference type="Pfam" id="PF25944"/>
    </source>
</evidence>
<keyword evidence="9" id="KW-1185">Reference proteome</keyword>
<dbReference type="Gene3D" id="2.40.30.170">
    <property type="match status" value="1"/>
</dbReference>
<comment type="subcellular location">
    <subcellularLocation>
        <location evidence="1">Cell inner membrane</location>
        <topology evidence="1">Lipid-anchor</topology>
    </subcellularLocation>
</comment>
<dbReference type="InterPro" id="IPR058625">
    <property type="entry name" value="MdtA-like_BSH"/>
</dbReference>
<evidence type="ECO:0000313" key="8">
    <source>
        <dbReference type="EMBL" id="BAU48363.1"/>
    </source>
</evidence>
<feature type="domain" description="Multidrug resistance protein MdtA-like alpha-helical hairpin" evidence="4">
    <location>
        <begin position="121"/>
        <end position="190"/>
    </location>
</feature>
<dbReference type="GO" id="GO:0022857">
    <property type="term" value="F:transmembrane transporter activity"/>
    <property type="evidence" value="ECO:0007669"/>
    <property type="project" value="InterPro"/>
</dbReference>
<name>A0A1B4V493_9GAMM</name>
<proteinExistence type="inferred from homology"/>
<protein>
    <submittedName>
        <fullName evidence="8">Hemolysin D</fullName>
    </submittedName>
</protein>
<feature type="region of interest" description="Disordered" evidence="3">
    <location>
        <begin position="390"/>
        <end position="410"/>
    </location>
</feature>
<dbReference type="KEGG" id="sva:SVA_1809"/>
<gene>
    <name evidence="8" type="ORF">SVA_1809</name>
</gene>
<dbReference type="Gene3D" id="1.10.287.470">
    <property type="entry name" value="Helix hairpin bin"/>
    <property type="match status" value="1"/>
</dbReference>
<accession>A0A1B4V493</accession>
<comment type="similarity">
    <text evidence="2">Belongs to the membrane fusion protein (MFP) (TC 8.A.1) family.</text>
</comment>
<dbReference type="Gene3D" id="2.40.420.20">
    <property type="match status" value="1"/>
</dbReference>
<evidence type="ECO:0000256" key="2">
    <source>
        <dbReference type="ARBA" id="ARBA00009477"/>
    </source>
</evidence>
<feature type="domain" description="Multidrug resistance protein MdtA-like C-terminal permuted SH3" evidence="7">
    <location>
        <begin position="321"/>
        <end position="378"/>
    </location>
</feature>
<dbReference type="GO" id="GO:0005886">
    <property type="term" value="C:plasma membrane"/>
    <property type="evidence" value="ECO:0007669"/>
    <property type="project" value="UniProtKB-SubCell"/>
</dbReference>
<dbReference type="Pfam" id="PF25944">
    <property type="entry name" value="Beta-barrel_RND"/>
    <property type="match status" value="1"/>
</dbReference>
<evidence type="ECO:0000256" key="1">
    <source>
        <dbReference type="ARBA" id="ARBA00004519"/>
    </source>
</evidence>
<feature type="domain" description="Multidrug resistance protein MdtA-like barrel-sandwich hybrid" evidence="5">
    <location>
        <begin position="80"/>
        <end position="213"/>
    </location>
</feature>
<dbReference type="Gene3D" id="2.40.50.100">
    <property type="match status" value="1"/>
</dbReference>
<dbReference type="FunFam" id="2.40.420.20:FF:000001">
    <property type="entry name" value="Efflux RND transporter periplasmic adaptor subunit"/>
    <property type="match status" value="1"/>
</dbReference>
<dbReference type="InterPro" id="IPR006143">
    <property type="entry name" value="RND_pump_MFP"/>
</dbReference>
<dbReference type="Pfam" id="PF25876">
    <property type="entry name" value="HH_MFP_RND"/>
    <property type="match status" value="1"/>
</dbReference>
<dbReference type="SUPFAM" id="SSF111369">
    <property type="entry name" value="HlyD-like secretion proteins"/>
    <property type="match status" value="1"/>
</dbReference>
<dbReference type="GO" id="GO:0046677">
    <property type="term" value="P:response to antibiotic"/>
    <property type="evidence" value="ECO:0007669"/>
    <property type="project" value="TreeGrafter"/>
</dbReference>
<dbReference type="InterPro" id="IPR058626">
    <property type="entry name" value="MdtA-like_b-barrel"/>
</dbReference>
<evidence type="ECO:0000259" key="7">
    <source>
        <dbReference type="Pfam" id="PF25967"/>
    </source>
</evidence>
<organism evidence="8 9">
    <name type="scientific">Sulfurifustis variabilis</name>
    <dbReference type="NCBI Taxonomy" id="1675686"/>
    <lineage>
        <taxon>Bacteria</taxon>
        <taxon>Pseudomonadati</taxon>
        <taxon>Pseudomonadota</taxon>
        <taxon>Gammaproteobacteria</taxon>
        <taxon>Acidiferrobacterales</taxon>
        <taxon>Acidiferrobacteraceae</taxon>
        <taxon>Sulfurifustis</taxon>
    </lineage>
</organism>
<dbReference type="InterPro" id="IPR058624">
    <property type="entry name" value="MdtA-like_HH"/>
</dbReference>
<dbReference type="Pfam" id="PF25917">
    <property type="entry name" value="BSH_RND"/>
    <property type="match status" value="1"/>
</dbReference>
<dbReference type="NCBIfam" id="TIGR01730">
    <property type="entry name" value="RND_mfp"/>
    <property type="match status" value="1"/>
</dbReference>
<evidence type="ECO:0000256" key="3">
    <source>
        <dbReference type="SAM" id="MobiDB-lite"/>
    </source>
</evidence>
<sequence length="410" mass="44493">MAQNYLPIIRHPMAALTRQWKSTGVAARYWILVAAVLVAAGCEPAAQPGPPPPPEVTARLVQPEDIEVTYEYVGQTAGYREVEVRARVTGILTRENYHEGARVRQGQSLFTIDPALYQAALKRAEADLATAEAKLAQARRDMERLKPVLEANAVSRKEYDDSLSAEQIAAAEAKGARARLDEARLNLEYTRVESPITGVASRALRSVGSLVSGPEILLTTVTQTDPMYAIFGIPDRERLEIQQDVEAGRLVLPKNGQFRVEVRRSDGTVYAKTGLLNFTDVRVNPQTGTSEARAVLPNPDGALRPGEFVRVILRGAHRPDAMRVPQRAVLEGPQGKFVYVAVEGKAEARPVRVGPWSGDEWIITSGLNAGERVIVDGVLKVRPGAPVRVVEEGQKEGAPPEAAPSKPTGG</sequence>
<dbReference type="InterPro" id="IPR058627">
    <property type="entry name" value="MdtA-like_C"/>
</dbReference>
<evidence type="ECO:0000259" key="5">
    <source>
        <dbReference type="Pfam" id="PF25917"/>
    </source>
</evidence>
<dbReference type="Pfam" id="PF25967">
    <property type="entry name" value="RND-MFP_C"/>
    <property type="match status" value="1"/>
</dbReference>
<feature type="domain" description="Multidrug resistance protein MdtA-like beta-barrel" evidence="6">
    <location>
        <begin position="226"/>
        <end position="313"/>
    </location>
</feature>
<dbReference type="AlphaFoldDB" id="A0A1B4V493"/>
<dbReference type="EMBL" id="AP014936">
    <property type="protein sequence ID" value="BAU48363.1"/>
    <property type="molecule type" value="Genomic_DNA"/>
</dbReference>